<dbReference type="AlphaFoldDB" id="A0A5J6N5W6"/>
<dbReference type="EMBL" id="CP042582">
    <property type="protein sequence ID" value="QEX24804.1"/>
    <property type="molecule type" value="Genomic_DNA"/>
</dbReference>
<gene>
    <name evidence="2" type="ORF">FRZ61_47460</name>
</gene>
<reference evidence="2 3" key="1">
    <citation type="submission" date="2019-08" db="EMBL/GenBank/DDBJ databases">
        <title>Hyperibacter terrae gen. nov., sp. nov. and Hyperibacter viscosus sp. nov., two new members in the family Rhodospirillaceae isolated from the rhizosphere of Hypericum perforatum.</title>
        <authorList>
            <person name="Noviana Z."/>
        </authorList>
    </citation>
    <scope>NUCLEOTIDE SEQUENCE [LARGE SCALE GENOMIC DNA]</scope>
    <source>
        <strain evidence="2 3">R5959</strain>
    </source>
</reference>
<organism evidence="2 3">
    <name type="scientific">Hypericibacter adhaerens</name>
    <dbReference type="NCBI Taxonomy" id="2602016"/>
    <lineage>
        <taxon>Bacteria</taxon>
        <taxon>Pseudomonadati</taxon>
        <taxon>Pseudomonadota</taxon>
        <taxon>Alphaproteobacteria</taxon>
        <taxon>Rhodospirillales</taxon>
        <taxon>Dongiaceae</taxon>
        <taxon>Hypericibacter</taxon>
    </lineage>
</organism>
<proteinExistence type="predicted"/>
<evidence type="ECO:0000313" key="3">
    <source>
        <dbReference type="Proteomes" id="UP000325797"/>
    </source>
</evidence>
<dbReference type="KEGG" id="hadh:FRZ61_47460"/>
<feature type="region of interest" description="Disordered" evidence="1">
    <location>
        <begin position="50"/>
        <end position="91"/>
    </location>
</feature>
<evidence type="ECO:0000256" key="1">
    <source>
        <dbReference type="SAM" id="MobiDB-lite"/>
    </source>
</evidence>
<feature type="compositionally biased region" description="Pro residues" evidence="1">
    <location>
        <begin position="58"/>
        <end position="67"/>
    </location>
</feature>
<evidence type="ECO:0000313" key="2">
    <source>
        <dbReference type="EMBL" id="QEX24804.1"/>
    </source>
</evidence>
<dbReference type="Proteomes" id="UP000325797">
    <property type="component" value="Chromosome"/>
</dbReference>
<accession>A0A5J6N5W6</accession>
<sequence length="105" mass="11204">MISVYLWGNVGVSIAALLTRAKLQRRLEQIRNKVKANLLLGSKSSLHTDGALTAPLSLTPPPPPSMFRPPSIQGDDPAPRGPARPRVSRTGAKSFWVTGPLALLG</sequence>
<keyword evidence="3" id="KW-1185">Reference proteome</keyword>
<protein>
    <submittedName>
        <fullName evidence="2">Uncharacterized protein</fullName>
    </submittedName>
</protein>
<name>A0A5J6N5W6_9PROT</name>